<dbReference type="AlphaFoldDB" id="A0AAE1AW16"/>
<keyword evidence="1" id="KW-0472">Membrane</keyword>
<evidence type="ECO:0000313" key="3">
    <source>
        <dbReference type="Proteomes" id="UP001283361"/>
    </source>
</evidence>
<keyword evidence="3" id="KW-1185">Reference proteome</keyword>
<name>A0AAE1AW16_9GAST</name>
<accession>A0AAE1AW16</accession>
<comment type="caution">
    <text evidence="2">The sequence shown here is derived from an EMBL/GenBank/DDBJ whole genome shotgun (WGS) entry which is preliminary data.</text>
</comment>
<organism evidence="2 3">
    <name type="scientific">Elysia crispata</name>
    <name type="common">lettuce slug</name>
    <dbReference type="NCBI Taxonomy" id="231223"/>
    <lineage>
        <taxon>Eukaryota</taxon>
        <taxon>Metazoa</taxon>
        <taxon>Spiralia</taxon>
        <taxon>Lophotrochozoa</taxon>
        <taxon>Mollusca</taxon>
        <taxon>Gastropoda</taxon>
        <taxon>Heterobranchia</taxon>
        <taxon>Euthyneura</taxon>
        <taxon>Panpulmonata</taxon>
        <taxon>Sacoglossa</taxon>
        <taxon>Placobranchoidea</taxon>
        <taxon>Plakobranchidae</taxon>
        <taxon>Elysia</taxon>
    </lineage>
</organism>
<keyword evidence="1" id="KW-0812">Transmembrane</keyword>
<evidence type="ECO:0000256" key="1">
    <source>
        <dbReference type="SAM" id="Phobius"/>
    </source>
</evidence>
<sequence>MQYDASSTTLSCFKSLESFFRRSVWPGFNFEMSLHNEPKLRWVTGSLSAWGPLLPLVYCWLHSITHQAKDSIVHC</sequence>
<feature type="transmembrane region" description="Helical" evidence="1">
    <location>
        <begin position="42"/>
        <end position="61"/>
    </location>
</feature>
<dbReference type="EMBL" id="JAWDGP010001118">
    <property type="protein sequence ID" value="KAK3794421.1"/>
    <property type="molecule type" value="Genomic_DNA"/>
</dbReference>
<keyword evidence="1" id="KW-1133">Transmembrane helix</keyword>
<protein>
    <submittedName>
        <fullName evidence="2">Uncharacterized protein</fullName>
    </submittedName>
</protein>
<dbReference type="Proteomes" id="UP001283361">
    <property type="component" value="Unassembled WGS sequence"/>
</dbReference>
<reference evidence="2" key="1">
    <citation type="journal article" date="2023" name="G3 (Bethesda)">
        <title>A reference genome for the long-term kleptoplast-retaining sea slug Elysia crispata morphotype clarki.</title>
        <authorList>
            <person name="Eastman K.E."/>
            <person name="Pendleton A.L."/>
            <person name="Shaikh M.A."/>
            <person name="Suttiyut T."/>
            <person name="Ogas R."/>
            <person name="Tomko P."/>
            <person name="Gavelis G."/>
            <person name="Widhalm J.R."/>
            <person name="Wisecaver J.H."/>
        </authorList>
    </citation>
    <scope>NUCLEOTIDE SEQUENCE</scope>
    <source>
        <strain evidence="2">ECLA1</strain>
    </source>
</reference>
<proteinExistence type="predicted"/>
<gene>
    <name evidence="2" type="ORF">RRG08_014495</name>
</gene>
<evidence type="ECO:0000313" key="2">
    <source>
        <dbReference type="EMBL" id="KAK3794421.1"/>
    </source>
</evidence>